<evidence type="ECO:0000256" key="5">
    <source>
        <dbReference type="ARBA" id="ARBA00022840"/>
    </source>
</evidence>
<dbReference type="GO" id="GO:0005524">
    <property type="term" value="F:ATP binding"/>
    <property type="evidence" value="ECO:0007669"/>
    <property type="project" value="UniProtKB-KW"/>
</dbReference>
<evidence type="ECO:0000259" key="8">
    <source>
        <dbReference type="Pfam" id="PF13087"/>
    </source>
</evidence>
<evidence type="ECO:0000313" key="11">
    <source>
        <dbReference type="Proteomes" id="UP000013893"/>
    </source>
</evidence>
<dbReference type="KEGG" id="saal:L336_0164"/>
<proteinExistence type="inferred from homology"/>
<keyword evidence="2" id="KW-0547">Nucleotide-binding</keyword>
<evidence type="ECO:0000256" key="1">
    <source>
        <dbReference type="ARBA" id="ARBA00007913"/>
    </source>
</evidence>
<feature type="domain" description="DNA2/NAM7 helicase helicase" evidence="7">
    <location>
        <begin position="638"/>
        <end position="781"/>
    </location>
</feature>
<evidence type="ECO:0000256" key="2">
    <source>
        <dbReference type="ARBA" id="ARBA00022741"/>
    </source>
</evidence>
<keyword evidence="11" id="KW-1185">Reference proteome</keyword>
<feature type="domain" description="Restriction endonuclease type II-like" evidence="9">
    <location>
        <begin position="1047"/>
        <end position="1144"/>
    </location>
</feature>
<dbReference type="Pfam" id="PF18741">
    <property type="entry name" value="MTES_1575"/>
    <property type="match status" value="1"/>
</dbReference>
<keyword evidence="3" id="KW-0378">Hydrolase</keyword>
<name>R4PLZ6_9BACT</name>
<evidence type="ECO:0000256" key="3">
    <source>
        <dbReference type="ARBA" id="ARBA00022801"/>
    </source>
</evidence>
<dbReference type="PANTHER" id="PTHR43788:SF8">
    <property type="entry name" value="DNA-BINDING PROTEIN SMUBP-2"/>
    <property type="match status" value="1"/>
</dbReference>
<dbReference type="Pfam" id="PF13086">
    <property type="entry name" value="AAA_11"/>
    <property type="match status" value="1"/>
</dbReference>
<dbReference type="STRING" id="1332188.L336_0164"/>
<keyword evidence="4" id="KW-0347">Helicase</keyword>
<dbReference type="RefSeq" id="WP_015641324.1">
    <property type="nucleotide sequence ID" value="NC_021219.1"/>
</dbReference>
<dbReference type="PANTHER" id="PTHR43788">
    <property type="entry name" value="DNA2/NAM7 HELICASE FAMILY MEMBER"/>
    <property type="match status" value="1"/>
</dbReference>
<evidence type="ECO:0000256" key="4">
    <source>
        <dbReference type="ARBA" id="ARBA00022806"/>
    </source>
</evidence>
<feature type="domain" description="DNA2/NAM7 helicase-like C-terminal" evidence="8">
    <location>
        <begin position="826"/>
        <end position="1005"/>
    </location>
</feature>
<evidence type="ECO:0000259" key="7">
    <source>
        <dbReference type="Pfam" id="PF13086"/>
    </source>
</evidence>
<evidence type="ECO:0000259" key="9">
    <source>
        <dbReference type="Pfam" id="PF18741"/>
    </source>
</evidence>
<dbReference type="CDD" id="cd18808">
    <property type="entry name" value="SF1_C_Upf1"/>
    <property type="match status" value="1"/>
</dbReference>
<protein>
    <submittedName>
        <fullName evidence="10">Uncharacterized protein</fullName>
    </submittedName>
</protein>
<reference evidence="10 11" key="1">
    <citation type="journal article" date="2013" name="Nat. Biotechnol.">
        <title>Genome sequences of rare, uncultured bacteria obtained by differential coverage binning of multiple metagenomes.</title>
        <authorList>
            <person name="Albertsen M."/>
            <person name="Hugenholtz P."/>
            <person name="Skarshewski A."/>
            <person name="Nielsen K.L."/>
            <person name="Tyson G.W."/>
            <person name="Nielsen P.H."/>
        </authorList>
    </citation>
    <scope>NUCLEOTIDE SEQUENCE [LARGE SCALE GENOMIC DNA]</scope>
    <source>
        <strain evidence="10">TM71</strain>
    </source>
</reference>
<dbReference type="Pfam" id="PF13087">
    <property type="entry name" value="AAA_12"/>
    <property type="match status" value="1"/>
</dbReference>
<dbReference type="InterPro" id="IPR041677">
    <property type="entry name" value="DNA2/NAM7_AAA_11"/>
</dbReference>
<dbReference type="Proteomes" id="UP000013893">
    <property type="component" value="Chromosome"/>
</dbReference>
<dbReference type="InterPro" id="IPR011335">
    <property type="entry name" value="Restrct_endonuc-II-like"/>
</dbReference>
<feature type="region of interest" description="Disordered" evidence="6">
    <location>
        <begin position="1188"/>
        <end position="1212"/>
    </location>
</feature>
<comment type="similarity">
    <text evidence="1">Belongs to the DNA2/NAM7 helicase family.</text>
</comment>
<organism evidence="10 11">
    <name type="scientific">Candidatus Saccharimonas aalborgensis</name>
    <dbReference type="NCBI Taxonomy" id="1332188"/>
    <lineage>
        <taxon>Bacteria</taxon>
        <taxon>Candidatus Saccharimonadota</taxon>
        <taxon>Candidatus Saccharimonadia</taxon>
        <taxon>Candidatus Saccharimonadales</taxon>
        <taxon>Candidatus Saccharimonadaceae</taxon>
        <taxon>Candidatus Saccharimonas</taxon>
    </lineage>
</organism>
<evidence type="ECO:0000313" key="10">
    <source>
        <dbReference type="EMBL" id="AGL61874.1"/>
    </source>
</evidence>
<dbReference type="Gene3D" id="3.40.50.300">
    <property type="entry name" value="P-loop containing nucleotide triphosphate hydrolases"/>
    <property type="match status" value="3"/>
</dbReference>
<keyword evidence="5" id="KW-0067">ATP-binding</keyword>
<sequence length="1290" mass="147215">MTKIPVTISQLAKYGLDYVSLISSSASRSRPIKTEPMDASLVSIPDLIFKSEVDTITINLVTSLDSQYDPNLPSEDKTDEQLQAEHRVIRDRAIFDKIQEIDTKIKTDEYTKRVVLQTGFISFEGKRYKETEFGEEYENYEAPLLQIPIAAINFKYTSDGANVVIELPDSYVEVLSGPLKNYLPQQYYDNVFKFVADAEAEGKTSLPIGSDFIEDLWSAIRVQLDRVDARSISEAPSFDTSIVAITNKTNHFLAEDLKAIAALEDEDLIETSLGSWVSDEDMAIEQAVSDDGSTEIFFPFDYDKYQLKVLGITANKAVIVEGPPGTGKSQTISNLLVHLAATGKRVLFASQKDQAIRGVKDKLKTLDVPFLYGYIPDKTSKLYTADDEKDSAANTLIALNREFQKGKVGDLKEPLELLSDRSKIFVENMNIERSLYSLYEERRSLSYLDPYYNYGIDLEFYEQCLDFENSIANLEATIKQFENVHSKFIKTADTKFKDLEIDYQETISSIENINNYFKTHMPERSGFFASKVNDLKLRSALKEHCKNILQEIYLEFEKVLFSDNTKSAKLKLLDGLKAYFVYSSDNQVLAYNRAELDGLLQSKDMPHTALASLKKLVSEHGGYKKVFEDLERYNEISAQIDEASLYSANELNREIKDIRKFYRKNITNYVRNRILTRVGEANNSKELRATLAQVARSLSKSKKANKTFDRLKHNEDNFSAMSKVLPIWMMSLDDVSRIVPLEMNAFDYVIIDEASQCNFAYAFPAMYRAEHTIFFGDTLQMRDDNIMFKSNDQLNAIAKKHKIPDVYQIKAEEDTVKSVMDIANLNGFKTTTLKYHYRSPKELIGFSNEAYYEPIGRKLEAVNDNIVPYKDTGRVLLNHLVTPNDNEEIGSRTNFAEIHKIQQLVEEIKIDPILKDKSIAILTFFNEQAEEIRKAITDEDIKVSIIDGIQGDERDIVIYSFVIKDPSDKRRYIALTGEGGEIRKDIAAGRVNVAFSRARLQVHCVTSLATELWPEGIWIKKYLEYVDKNGAISRRHSKSEQRFDSHFEEQVFSYLSKQLDANEFTLETQAGSLGFKIDLVVHHNGRKLAIECDGPTHFEGGDGQVYVQNDWERQGALEVAGWTFYRISYFDWVDDQAEEEKALLLHIGEYFNDEHNSGKTSVVKELEKETVAPEDAPKDTYVTDFSDERVDNESPVNATPAPRATKTKAKTSTKKEFSVGDRGVDQDVFESYLQARVRGTINIRYQSTRPGSGNYWRNVSLIKYDGTYLYSEGSGTYPIRYRRDRVLEFK</sequence>
<evidence type="ECO:0000256" key="6">
    <source>
        <dbReference type="SAM" id="MobiDB-lite"/>
    </source>
</evidence>
<dbReference type="InterPro" id="IPR047187">
    <property type="entry name" value="SF1_C_Upf1"/>
</dbReference>
<dbReference type="InterPro" id="IPR027417">
    <property type="entry name" value="P-loop_NTPase"/>
</dbReference>
<dbReference type="SUPFAM" id="SSF52540">
    <property type="entry name" value="P-loop containing nucleoside triphosphate hydrolases"/>
    <property type="match status" value="1"/>
</dbReference>
<accession>R4PLZ6</accession>
<dbReference type="InterPro" id="IPR050534">
    <property type="entry name" value="Coronavir_polyprotein_1ab"/>
</dbReference>
<dbReference type="InterPro" id="IPR041679">
    <property type="entry name" value="DNA2/NAM7-like_C"/>
</dbReference>
<dbReference type="SUPFAM" id="SSF52980">
    <property type="entry name" value="Restriction endonuclease-like"/>
    <property type="match status" value="1"/>
</dbReference>
<dbReference type="InterPro" id="IPR049468">
    <property type="entry name" value="Restrct_endonuc-II-like_dom"/>
</dbReference>
<dbReference type="GO" id="GO:0043139">
    <property type="term" value="F:5'-3' DNA helicase activity"/>
    <property type="evidence" value="ECO:0007669"/>
    <property type="project" value="TreeGrafter"/>
</dbReference>
<dbReference type="Gene3D" id="3.40.960.10">
    <property type="entry name" value="VSR Endonuclease"/>
    <property type="match status" value="1"/>
</dbReference>
<dbReference type="GO" id="GO:0016787">
    <property type="term" value="F:hydrolase activity"/>
    <property type="evidence" value="ECO:0007669"/>
    <property type="project" value="UniProtKB-KW"/>
</dbReference>
<dbReference type="HOGENOM" id="CLU_262273_0_0_0"/>
<dbReference type="EMBL" id="CP005957">
    <property type="protein sequence ID" value="AGL61874.1"/>
    <property type="molecule type" value="Genomic_DNA"/>
</dbReference>
<gene>
    <name evidence="10" type="ORF">L336_0164</name>
</gene>